<dbReference type="EMBL" id="CAEZUW010000066">
    <property type="protein sequence ID" value="CAB4612766.1"/>
    <property type="molecule type" value="Genomic_DNA"/>
</dbReference>
<dbReference type="AlphaFoldDB" id="A0A6J6HIH0"/>
<reference evidence="1" key="1">
    <citation type="submission" date="2020-05" db="EMBL/GenBank/DDBJ databases">
        <authorList>
            <person name="Chiriac C."/>
            <person name="Salcher M."/>
            <person name="Ghai R."/>
            <person name="Kavagutti S V."/>
        </authorList>
    </citation>
    <scope>NUCLEOTIDE SEQUENCE</scope>
</reference>
<accession>A0A6J6HIH0</accession>
<name>A0A6J6HIH0_9ZZZZ</name>
<proteinExistence type="predicted"/>
<evidence type="ECO:0000313" key="1">
    <source>
        <dbReference type="EMBL" id="CAB4612766.1"/>
    </source>
</evidence>
<protein>
    <submittedName>
        <fullName evidence="1">Unannotated protein</fullName>
    </submittedName>
</protein>
<gene>
    <name evidence="1" type="ORF">UFOPK1855_00521</name>
</gene>
<sequence>MVEQFGPRRCVSVNTEEVLAQVIRANRDKIDNAGQFGDGMCQ</sequence>
<organism evidence="1">
    <name type="scientific">freshwater metagenome</name>
    <dbReference type="NCBI Taxonomy" id="449393"/>
    <lineage>
        <taxon>unclassified sequences</taxon>
        <taxon>metagenomes</taxon>
        <taxon>ecological metagenomes</taxon>
    </lineage>
</organism>